<keyword evidence="3" id="KW-1185">Reference proteome</keyword>
<proteinExistence type="predicted"/>
<reference evidence="2 3" key="1">
    <citation type="submission" date="2017-05" db="EMBL/GenBank/DDBJ databases">
        <authorList>
            <person name="Song R."/>
            <person name="Chenine A.L."/>
            <person name="Ruprecht R.M."/>
        </authorList>
    </citation>
    <scope>NUCLEOTIDE SEQUENCE [LARGE SCALE GENOMIC DNA]</scope>
    <source>
        <strain evidence="2 3">CECT 8898</strain>
    </source>
</reference>
<feature type="region of interest" description="Disordered" evidence="1">
    <location>
        <begin position="1"/>
        <end position="23"/>
    </location>
</feature>
<gene>
    <name evidence="2" type="ORF">MAA8898_03428</name>
</gene>
<sequence>MPLSVIGAGPGVPVPDVPCPSGDTTAEFRMNLELDG</sequence>
<evidence type="ECO:0000313" key="2">
    <source>
        <dbReference type="EMBL" id="SMX46527.1"/>
    </source>
</evidence>
<organism evidence="2 3">
    <name type="scientific">Maliponia aquimaris</name>
    <dbReference type="NCBI Taxonomy" id="1673631"/>
    <lineage>
        <taxon>Bacteria</taxon>
        <taxon>Pseudomonadati</taxon>
        <taxon>Pseudomonadota</taxon>
        <taxon>Alphaproteobacteria</taxon>
        <taxon>Rhodobacterales</taxon>
        <taxon>Paracoccaceae</taxon>
        <taxon>Maliponia</taxon>
    </lineage>
</organism>
<dbReference type="AlphaFoldDB" id="A0A238KV06"/>
<dbReference type="Proteomes" id="UP000207598">
    <property type="component" value="Unassembled WGS sequence"/>
</dbReference>
<name>A0A238KV06_9RHOB</name>
<evidence type="ECO:0000256" key="1">
    <source>
        <dbReference type="SAM" id="MobiDB-lite"/>
    </source>
</evidence>
<protein>
    <submittedName>
        <fullName evidence="2">Uncharacterized protein</fullName>
    </submittedName>
</protein>
<evidence type="ECO:0000313" key="3">
    <source>
        <dbReference type="Proteomes" id="UP000207598"/>
    </source>
</evidence>
<accession>A0A238KV06</accession>
<dbReference type="EMBL" id="FXYF01000010">
    <property type="protein sequence ID" value="SMX46527.1"/>
    <property type="molecule type" value="Genomic_DNA"/>
</dbReference>